<dbReference type="SMART" id="SM00355">
    <property type="entry name" value="ZnF_C2H2"/>
    <property type="match status" value="7"/>
</dbReference>
<evidence type="ECO:0000256" key="6">
    <source>
        <dbReference type="SAM" id="MobiDB-lite"/>
    </source>
</evidence>
<protein>
    <recommendedName>
        <fullName evidence="7">C2H2-type domain-containing protein</fullName>
    </recommendedName>
</protein>
<gene>
    <name evidence="8" type="ORF">LSH36_54g03055</name>
</gene>
<feature type="region of interest" description="Disordered" evidence="6">
    <location>
        <begin position="1396"/>
        <end position="1416"/>
    </location>
</feature>
<sequence>MDFFDNISYGNEAKFEHSDIQYKAIGDSDTTVPLTDMNPLHLADTINQCRDNCLATVSVVKSTEYENKQLLCSANDGMLVFSDGNRDLQSATNNVVCSSSGYKPEIESMHGKVSSVTQVIGNQDKEHKQEAGINQKDLDNNMSTVMTEDKYIDTAGSCMVLEQNDKHLSDSEDEDKRTIEIVFPNNTGVKESLTVIEGNRLVTVSLNIPSNPDDNCQNDLSDWPMPNLVEDESEMDSDISKLSGTSENCSSDVSDCQIVCIESSGKCTNDRMVTSVRNTERENSHHDGFISSALSSFSGSQLSCKQTKDKFDDDVIISKISSEKNDVDLTSFISLSEEEDCTSMDGCKSQSISHKDVAGRAEVKYKVDPGITDENMYKDFDKNEFENHHEILPEIGHGSQFDNSCDNHLEVIHKNLSDASHENQSEILSGNAASTSVVSKDNPAYQVVHDSAAEKDTQLSADTDDKMDSNKGLCVLNQDIKAENEDVCQSEINNGMLTDIIGKDIDGLCVDVQDLPHSDDESKRTIEIVVPNDIGMKQSLAVMEGNRLVTVSLNVPPNLDDVCQNNSSPVSSDGVLEKVKVKSDSSVSSDLPYICSRDVGDRQSMHIGSKTECTTVDIEENSTNSLKLEETINQSTISNLHLMDVNSDKRNTHSDGANQLMTDVEEKQFPLQSLKASIQKYWLKDASIDSGVMPSKDEFQYSDVLSSTQQPSQLASFSILNKDIRMKNLVCLSPECRSRYSHILNMPPVVLLNKLHIDGVSVKISGTTSDEQNLPKKKKRGRPRKKTRPAGSSWLKKPAECFQCKQYYNNQSALKLHIRLTHQKIIHETGNYEQHSKYLTKSSCVILEQLPVTLLPQNRTTSETTDLKLSTEKLCPENSAITPDVSKEKYSDVLNKTLSVSLERLPPPTLSTQRNKGKGSKLRQRSKSDLDKPEKLDEFNCLNPLPSLKGTDNFEQQPISPPERTEPSQKYGPFLKEKVVKSRKCFSKMTRPRKESCPKCHNQFTRRKLYNHFRAAHHDAQYPFCCSKCQKTFLFQDSFEKHRLTCSDKITSMITSQGRLKLKIVSCNVPDNSQFGMGNDESDEGLKQHSKICLSVANLDMDQSVAHKKQEQCLILNDSKKDRISSEKHHHLPDKSLGSSDFPTVMFRCLFCPKAFISKSLLTEHAKNIHTNASGLKADRKTVLMPELNKNSDEMDCNAEIVPEEEISVFLCTKCNRYFHKVSEFEEHQKLSHNVRKEQISSDAESGHEQYLEQMHDECCKTGNKEDNNKEDVIRKAGNSTFGSTECSLCCYKTQTFGGMQRHLRHEHGQHQLHYKCQFCSKIFIMPQSVECHALAVHGTHRNVMLPVSVIGDQVPLSIGKISHRTNGKKRKYPVRRSAGVRMKKIKRTESYLVSSKTQNGTFRPEGGYTEQEKAL</sequence>
<dbReference type="PANTHER" id="PTHR24409:SF295">
    <property type="entry name" value="AZ2-RELATED"/>
    <property type="match status" value="1"/>
</dbReference>
<evidence type="ECO:0000259" key="7">
    <source>
        <dbReference type="PROSITE" id="PS50157"/>
    </source>
</evidence>
<evidence type="ECO:0000256" key="2">
    <source>
        <dbReference type="ARBA" id="ARBA00022737"/>
    </source>
</evidence>
<evidence type="ECO:0000256" key="3">
    <source>
        <dbReference type="ARBA" id="ARBA00022771"/>
    </source>
</evidence>
<feature type="domain" description="C2H2-type" evidence="7">
    <location>
        <begin position="1315"/>
        <end position="1343"/>
    </location>
</feature>
<dbReference type="PROSITE" id="PS50157">
    <property type="entry name" value="ZINC_FINGER_C2H2_2"/>
    <property type="match status" value="3"/>
</dbReference>
<dbReference type="GO" id="GO:0000977">
    <property type="term" value="F:RNA polymerase II transcription regulatory region sequence-specific DNA binding"/>
    <property type="evidence" value="ECO:0007669"/>
    <property type="project" value="TreeGrafter"/>
</dbReference>
<dbReference type="PROSITE" id="PS00028">
    <property type="entry name" value="ZINC_FINGER_C2H2_1"/>
    <property type="match status" value="4"/>
</dbReference>
<comment type="caution">
    <text evidence="8">The sequence shown here is derived from an EMBL/GenBank/DDBJ whole genome shotgun (WGS) entry which is preliminary data.</text>
</comment>
<keyword evidence="3 5" id="KW-0863">Zinc-finger</keyword>
<dbReference type="GO" id="GO:0000981">
    <property type="term" value="F:DNA-binding transcription factor activity, RNA polymerase II-specific"/>
    <property type="evidence" value="ECO:0007669"/>
    <property type="project" value="TreeGrafter"/>
</dbReference>
<dbReference type="GO" id="GO:0008270">
    <property type="term" value="F:zinc ion binding"/>
    <property type="evidence" value="ECO:0007669"/>
    <property type="project" value="UniProtKB-KW"/>
</dbReference>
<dbReference type="InterPro" id="IPR013087">
    <property type="entry name" value="Znf_C2H2_type"/>
</dbReference>
<feature type="domain" description="C2H2-type" evidence="7">
    <location>
        <begin position="1210"/>
        <end position="1238"/>
    </location>
</feature>
<feature type="domain" description="C2H2-type" evidence="7">
    <location>
        <begin position="1147"/>
        <end position="1175"/>
    </location>
</feature>
<dbReference type="Gene3D" id="3.30.160.60">
    <property type="entry name" value="Classic Zinc Finger"/>
    <property type="match status" value="2"/>
</dbReference>
<evidence type="ECO:0000256" key="5">
    <source>
        <dbReference type="PROSITE-ProRule" id="PRU00042"/>
    </source>
</evidence>
<feature type="compositionally biased region" description="Basic residues" evidence="6">
    <location>
        <begin position="775"/>
        <end position="788"/>
    </location>
</feature>
<evidence type="ECO:0000256" key="1">
    <source>
        <dbReference type="ARBA" id="ARBA00022723"/>
    </source>
</evidence>
<keyword evidence="4" id="KW-0862">Zinc</keyword>
<feature type="compositionally biased region" description="Basic residues" evidence="6">
    <location>
        <begin position="915"/>
        <end position="925"/>
    </location>
</feature>
<organism evidence="8 9">
    <name type="scientific">Paralvinella palmiformis</name>
    <dbReference type="NCBI Taxonomy" id="53620"/>
    <lineage>
        <taxon>Eukaryota</taxon>
        <taxon>Metazoa</taxon>
        <taxon>Spiralia</taxon>
        <taxon>Lophotrochozoa</taxon>
        <taxon>Annelida</taxon>
        <taxon>Polychaeta</taxon>
        <taxon>Sedentaria</taxon>
        <taxon>Canalipalpata</taxon>
        <taxon>Terebellida</taxon>
        <taxon>Terebelliformia</taxon>
        <taxon>Alvinellidae</taxon>
        <taxon>Paralvinella</taxon>
    </lineage>
</organism>
<name>A0AAD9K579_9ANNE</name>
<accession>A0AAD9K579</accession>
<dbReference type="Proteomes" id="UP001208570">
    <property type="component" value="Unassembled WGS sequence"/>
</dbReference>
<proteinExistence type="predicted"/>
<dbReference type="PANTHER" id="PTHR24409">
    <property type="entry name" value="ZINC FINGER PROTEIN 142"/>
    <property type="match status" value="1"/>
</dbReference>
<evidence type="ECO:0000313" key="9">
    <source>
        <dbReference type="Proteomes" id="UP001208570"/>
    </source>
</evidence>
<reference evidence="8" key="1">
    <citation type="journal article" date="2023" name="Mol. Biol. Evol.">
        <title>Third-Generation Sequencing Reveals the Adaptive Role of the Epigenome in Three Deep-Sea Polychaetes.</title>
        <authorList>
            <person name="Perez M."/>
            <person name="Aroh O."/>
            <person name="Sun Y."/>
            <person name="Lan Y."/>
            <person name="Juniper S.K."/>
            <person name="Young C.R."/>
            <person name="Angers B."/>
            <person name="Qian P.Y."/>
        </authorList>
    </citation>
    <scope>NUCLEOTIDE SEQUENCE</scope>
    <source>
        <strain evidence="8">P08H-3</strain>
    </source>
</reference>
<evidence type="ECO:0000313" key="8">
    <source>
        <dbReference type="EMBL" id="KAK2165139.1"/>
    </source>
</evidence>
<dbReference type="GO" id="GO:0005634">
    <property type="term" value="C:nucleus"/>
    <property type="evidence" value="ECO:0007669"/>
    <property type="project" value="TreeGrafter"/>
</dbReference>
<feature type="compositionally biased region" description="Basic and acidic residues" evidence="6">
    <location>
        <begin position="926"/>
        <end position="938"/>
    </location>
</feature>
<keyword evidence="9" id="KW-1185">Reference proteome</keyword>
<keyword evidence="1" id="KW-0479">Metal-binding</keyword>
<keyword evidence="2" id="KW-0677">Repeat</keyword>
<evidence type="ECO:0000256" key="4">
    <source>
        <dbReference type="ARBA" id="ARBA00022833"/>
    </source>
</evidence>
<feature type="region of interest" description="Disordered" evidence="6">
    <location>
        <begin position="902"/>
        <end position="971"/>
    </location>
</feature>
<feature type="region of interest" description="Disordered" evidence="6">
    <location>
        <begin position="766"/>
        <end position="792"/>
    </location>
</feature>
<dbReference type="EMBL" id="JAODUP010000054">
    <property type="protein sequence ID" value="KAK2165139.1"/>
    <property type="molecule type" value="Genomic_DNA"/>
</dbReference>